<dbReference type="PANTHER" id="PTHR32305:SF15">
    <property type="entry name" value="PROTEIN RHSA-RELATED"/>
    <property type="match status" value="1"/>
</dbReference>
<dbReference type="NCBIfam" id="TIGR03696">
    <property type="entry name" value="Rhs_assc_core"/>
    <property type="match status" value="1"/>
</dbReference>
<sequence>MNNSGFGSWLSYKFNGKELQKTGMYDFGARMYLSDLGRWGVIDPLAEQMRRYSPYNFAFNNPVSFIDPDGMAPRQFAMPGDSRPDAYSEGNNSNWLGLGNSGGNYGQLETSIGGGGNIYQTDEGTVYEGNAIADALRNIITPLYFSGIDFNQFEIDPPGNALSRFREKTTNWVQDNIREPLSGWFDSNTRNTFT</sequence>
<dbReference type="KEGG" id="ccau:EG346_14675"/>
<dbReference type="AlphaFoldDB" id="A0A3G6M1A3"/>
<reference evidence="2" key="1">
    <citation type="submission" date="2018-11" db="EMBL/GenBank/DDBJ databases">
        <title>Proposal to divide the Flavobacteriaceae and reorganize its genera based on Amino Acid Identity values calculated from whole genome sequences.</title>
        <authorList>
            <person name="Nicholson A.C."/>
            <person name="Gulvik C.A."/>
            <person name="Whitney A.M."/>
            <person name="Humrighouse B.W."/>
            <person name="Bell M."/>
            <person name="Holmes B."/>
            <person name="Steigerwalt A.G."/>
            <person name="Villarma A."/>
            <person name="Sheth M."/>
            <person name="Batra D."/>
            <person name="Pryor J."/>
            <person name="Bernardet J.-F."/>
            <person name="Hugo C."/>
            <person name="Kampfer P."/>
            <person name="Newman J."/>
            <person name="McQuiston J.R."/>
        </authorList>
    </citation>
    <scope>NUCLEOTIDE SEQUENCE [LARGE SCALE GENOMIC DNA]</scope>
    <source>
        <strain evidence="2">G0188</strain>
    </source>
</reference>
<dbReference type="PANTHER" id="PTHR32305">
    <property type="match status" value="1"/>
</dbReference>
<evidence type="ECO:0008006" key="3">
    <source>
        <dbReference type="Google" id="ProtNLM"/>
    </source>
</evidence>
<proteinExistence type="predicted"/>
<accession>A0A3G6M1A3</accession>
<dbReference type="EMBL" id="CP033920">
    <property type="protein sequence ID" value="AZA49342.1"/>
    <property type="molecule type" value="Genomic_DNA"/>
</dbReference>
<organism evidence="1 2">
    <name type="scientific">Chryseobacterium carnipullorum</name>
    <dbReference type="NCBI Taxonomy" id="1124835"/>
    <lineage>
        <taxon>Bacteria</taxon>
        <taxon>Pseudomonadati</taxon>
        <taxon>Bacteroidota</taxon>
        <taxon>Flavobacteriia</taxon>
        <taxon>Flavobacteriales</taxon>
        <taxon>Weeksellaceae</taxon>
        <taxon>Chryseobacterium group</taxon>
        <taxon>Chryseobacterium</taxon>
    </lineage>
</organism>
<gene>
    <name evidence="1" type="ORF">EG346_14675</name>
</gene>
<evidence type="ECO:0000313" key="1">
    <source>
        <dbReference type="EMBL" id="AZA49342.1"/>
    </source>
</evidence>
<keyword evidence="2" id="KW-1185">Reference proteome</keyword>
<evidence type="ECO:0000313" key="2">
    <source>
        <dbReference type="Proteomes" id="UP000273270"/>
    </source>
</evidence>
<dbReference type="InterPro" id="IPR050708">
    <property type="entry name" value="T6SS_VgrG/RHS"/>
</dbReference>
<dbReference type="Proteomes" id="UP000273270">
    <property type="component" value="Chromosome"/>
</dbReference>
<name>A0A3G6M1A3_CHRCU</name>
<protein>
    <recommendedName>
        <fullName evidence="3">RHS repeat-associated core domain-containing protein</fullName>
    </recommendedName>
</protein>
<dbReference type="RefSeq" id="WP_123879508.1">
    <property type="nucleotide sequence ID" value="NZ_CP033921.1"/>
</dbReference>
<dbReference type="OrthoDB" id="2972467at2"/>
<dbReference type="Gene3D" id="2.180.10.10">
    <property type="entry name" value="RHS repeat-associated core"/>
    <property type="match status" value="1"/>
</dbReference>
<dbReference type="InterPro" id="IPR022385">
    <property type="entry name" value="Rhs_assc_core"/>
</dbReference>